<proteinExistence type="predicted"/>
<keyword evidence="2" id="KW-1185">Reference proteome</keyword>
<dbReference type="EMBL" id="CM018033">
    <property type="protein sequence ID" value="KAA8544742.1"/>
    <property type="molecule type" value="Genomic_DNA"/>
</dbReference>
<gene>
    <name evidence="1" type="ORF">F0562_019554</name>
</gene>
<accession>A0A5J5BSN3</accession>
<evidence type="ECO:0000313" key="2">
    <source>
        <dbReference type="Proteomes" id="UP000325577"/>
    </source>
</evidence>
<organism evidence="1 2">
    <name type="scientific">Nyssa sinensis</name>
    <dbReference type="NCBI Taxonomy" id="561372"/>
    <lineage>
        <taxon>Eukaryota</taxon>
        <taxon>Viridiplantae</taxon>
        <taxon>Streptophyta</taxon>
        <taxon>Embryophyta</taxon>
        <taxon>Tracheophyta</taxon>
        <taxon>Spermatophyta</taxon>
        <taxon>Magnoliopsida</taxon>
        <taxon>eudicotyledons</taxon>
        <taxon>Gunneridae</taxon>
        <taxon>Pentapetalae</taxon>
        <taxon>asterids</taxon>
        <taxon>Cornales</taxon>
        <taxon>Nyssaceae</taxon>
        <taxon>Nyssa</taxon>
    </lineage>
</organism>
<reference evidence="1 2" key="1">
    <citation type="submission" date="2019-09" db="EMBL/GenBank/DDBJ databases">
        <title>A chromosome-level genome assembly of the Chinese tupelo Nyssa sinensis.</title>
        <authorList>
            <person name="Yang X."/>
            <person name="Kang M."/>
            <person name="Yang Y."/>
            <person name="Xiong H."/>
            <person name="Wang M."/>
            <person name="Zhang Z."/>
            <person name="Wang Z."/>
            <person name="Wu H."/>
            <person name="Ma T."/>
            <person name="Liu J."/>
            <person name="Xi Z."/>
        </authorList>
    </citation>
    <scope>NUCLEOTIDE SEQUENCE [LARGE SCALE GENOMIC DNA]</scope>
    <source>
        <strain evidence="1">J267</strain>
        <tissue evidence="1">Leaf</tissue>
    </source>
</reference>
<protein>
    <submittedName>
        <fullName evidence="1">Uncharacterized protein</fullName>
    </submittedName>
</protein>
<dbReference type="Proteomes" id="UP000325577">
    <property type="component" value="Linkage Group LG10"/>
</dbReference>
<sequence>MGFPLFLPLLVEYRELHGSVNLQGIVPISTDSRKKLCGVSVKIMELESTQGQSSTPLQLVLSSTTAIGDDQIECSCIAQIVVPCVRSLIIRRNWKRLALEQGEQIWSSVRWGCSIFDRLIVNVGEDCTCRVRADWRSCRYSACYENLGTDLDGYKLGKGSPKQQCVGAAVMDY</sequence>
<name>A0A5J5BSN3_9ASTE</name>
<evidence type="ECO:0000313" key="1">
    <source>
        <dbReference type="EMBL" id="KAA8544742.1"/>
    </source>
</evidence>
<dbReference type="AlphaFoldDB" id="A0A5J5BSN3"/>